<dbReference type="SUPFAM" id="SSF49785">
    <property type="entry name" value="Galactose-binding domain-like"/>
    <property type="match status" value="1"/>
</dbReference>
<evidence type="ECO:0000256" key="11">
    <source>
        <dbReference type="ARBA" id="ARBA00023043"/>
    </source>
</evidence>
<dbReference type="Pfam" id="PF06701">
    <property type="entry name" value="MIB_HERC2"/>
    <property type="match status" value="1"/>
</dbReference>
<gene>
    <name evidence="20" type="ORF">ONB1V03_LOCUS917</name>
</gene>
<keyword evidence="7 15" id="KW-0808">Transferase</keyword>
<feature type="compositionally biased region" description="Gly residues" evidence="17">
    <location>
        <begin position="680"/>
        <end position="689"/>
    </location>
</feature>
<dbReference type="SMART" id="SM00248">
    <property type="entry name" value="ANK"/>
    <property type="match status" value="3"/>
</dbReference>
<dbReference type="Gene3D" id="3.30.2410.10">
    <property type="entry name" value="Hect, E3 ligase catalytic domain"/>
    <property type="match status" value="1"/>
</dbReference>
<keyword evidence="10" id="KW-0638">Presynaptic neurotoxin</keyword>
<dbReference type="Gene3D" id="1.25.10.10">
    <property type="entry name" value="Leucine-rich Repeat Variant"/>
    <property type="match status" value="1"/>
</dbReference>
<dbReference type="InterPro" id="IPR008979">
    <property type="entry name" value="Galactose-bd-like_sf"/>
</dbReference>
<comment type="pathway">
    <text evidence="3 15">Protein modification; protein ubiquitination.</text>
</comment>
<evidence type="ECO:0000259" key="19">
    <source>
        <dbReference type="PROSITE" id="PS51416"/>
    </source>
</evidence>
<evidence type="ECO:0000313" key="21">
    <source>
        <dbReference type="Proteomes" id="UP000728032"/>
    </source>
</evidence>
<dbReference type="InterPro" id="IPR037252">
    <property type="entry name" value="Mib_Herc2_sf"/>
</dbReference>
<dbReference type="EMBL" id="OC914932">
    <property type="protein sequence ID" value="CAD7637608.1"/>
    <property type="molecule type" value="Genomic_DNA"/>
</dbReference>
<evidence type="ECO:0000256" key="13">
    <source>
        <dbReference type="PROSITE-ProRule" id="PRU00023"/>
    </source>
</evidence>
<feature type="active site" description="Glycyl thioester intermediate" evidence="14">
    <location>
        <position position="2568"/>
    </location>
</feature>
<dbReference type="GO" id="GO:0046872">
    <property type="term" value="F:metal ion binding"/>
    <property type="evidence" value="ECO:0007669"/>
    <property type="project" value="InterPro"/>
</dbReference>
<feature type="compositionally biased region" description="Low complexity" evidence="17">
    <location>
        <begin position="1744"/>
        <end position="1755"/>
    </location>
</feature>
<keyword evidence="12" id="KW-1053">Target membrane</keyword>
<protein>
    <recommendedName>
        <fullName evidence="15">E3 ubiquitin-protein ligase</fullName>
        <ecNumber evidence="15">2.3.2.26</ecNumber>
    </recommendedName>
</protein>
<feature type="region of interest" description="Disordered" evidence="17">
    <location>
        <begin position="1498"/>
        <end position="1566"/>
    </location>
</feature>
<dbReference type="EMBL" id="CAJPVJ010000107">
    <property type="protein sequence ID" value="CAG2160999.1"/>
    <property type="molecule type" value="Genomic_DNA"/>
</dbReference>
<keyword evidence="6" id="KW-1052">Target cell membrane</keyword>
<evidence type="ECO:0000256" key="10">
    <source>
        <dbReference type="ARBA" id="ARBA00023028"/>
    </source>
</evidence>
<dbReference type="GO" id="GO:0016607">
    <property type="term" value="C:nuclear speck"/>
    <property type="evidence" value="ECO:0007669"/>
    <property type="project" value="TreeGrafter"/>
</dbReference>
<dbReference type="Gene3D" id="3.30.2160.10">
    <property type="entry name" value="Hect, E3 ligase catalytic domain"/>
    <property type="match status" value="1"/>
</dbReference>
<dbReference type="Pfam" id="PF00632">
    <property type="entry name" value="HECT"/>
    <property type="match status" value="1"/>
</dbReference>
<dbReference type="GO" id="GO:0044231">
    <property type="term" value="C:host cell presynaptic membrane"/>
    <property type="evidence" value="ECO:0007669"/>
    <property type="project" value="UniProtKB-KW"/>
</dbReference>
<dbReference type="SUPFAM" id="SSF48403">
    <property type="entry name" value="Ankyrin repeat"/>
    <property type="match status" value="1"/>
</dbReference>
<evidence type="ECO:0000256" key="17">
    <source>
        <dbReference type="SAM" id="MobiDB-lite"/>
    </source>
</evidence>
<dbReference type="SUPFAM" id="SSF48371">
    <property type="entry name" value="ARM repeat"/>
    <property type="match status" value="1"/>
</dbReference>
<evidence type="ECO:0000256" key="1">
    <source>
        <dbReference type="ARBA" id="ARBA00000885"/>
    </source>
</evidence>
<evidence type="ECO:0000256" key="8">
    <source>
        <dbReference type="ARBA" id="ARBA00022737"/>
    </source>
</evidence>
<dbReference type="InterPro" id="IPR000569">
    <property type="entry name" value="HECT_dom"/>
</dbReference>
<dbReference type="PROSITE" id="PS50297">
    <property type="entry name" value="ANK_REP_REGION"/>
    <property type="match status" value="2"/>
</dbReference>
<keyword evidence="10" id="KW-0528">Neurotoxin</keyword>
<evidence type="ECO:0000256" key="12">
    <source>
        <dbReference type="ARBA" id="ARBA00023298"/>
    </source>
</evidence>
<dbReference type="GO" id="GO:0009966">
    <property type="term" value="P:regulation of signal transduction"/>
    <property type="evidence" value="ECO:0007669"/>
    <property type="project" value="UniProtKB-ARBA"/>
</dbReference>
<dbReference type="PROSITE" id="PS51416">
    <property type="entry name" value="MIB_HERC2"/>
    <property type="match status" value="1"/>
</dbReference>
<evidence type="ECO:0000256" key="3">
    <source>
        <dbReference type="ARBA" id="ARBA00004906"/>
    </source>
</evidence>
<comment type="catalytic activity">
    <reaction evidence="1 15">
        <text>S-ubiquitinyl-[E2 ubiquitin-conjugating enzyme]-L-cysteine + [acceptor protein]-L-lysine = [E2 ubiquitin-conjugating enzyme]-L-cysteine + N(6)-ubiquitinyl-[acceptor protein]-L-lysine.</text>
        <dbReference type="EC" id="2.3.2.26"/>
    </reaction>
</comment>
<feature type="coiled-coil region" evidence="16">
    <location>
        <begin position="1288"/>
        <end position="1315"/>
    </location>
</feature>
<dbReference type="InterPro" id="IPR002110">
    <property type="entry name" value="Ankyrin_rpt"/>
</dbReference>
<dbReference type="PANTHER" id="PTHR45670:SF1">
    <property type="entry name" value="E3 UBIQUITIN-PROTEIN LIGASE HECTD1"/>
    <property type="match status" value="1"/>
</dbReference>
<keyword evidence="5" id="KW-0268">Exocytosis</keyword>
<dbReference type="SMART" id="SM00119">
    <property type="entry name" value="HECTc"/>
    <property type="match status" value="1"/>
</dbReference>
<dbReference type="EC" id="2.3.2.26" evidence="15"/>
<dbReference type="GO" id="GO:0061630">
    <property type="term" value="F:ubiquitin protein ligase activity"/>
    <property type="evidence" value="ECO:0007669"/>
    <property type="project" value="UniProtKB-UniRule"/>
</dbReference>
<feature type="compositionally biased region" description="Acidic residues" evidence="17">
    <location>
        <begin position="1772"/>
        <end position="1798"/>
    </location>
</feature>
<keyword evidence="8" id="KW-0677">Repeat</keyword>
<feature type="compositionally biased region" description="Low complexity" evidence="17">
    <location>
        <begin position="1434"/>
        <end position="1449"/>
    </location>
</feature>
<dbReference type="InterPro" id="IPR036770">
    <property type="entry name" value="Ankyrin_rpt-contain_sf"/>
</dbReference>
<dbReference type="Gene3D" id="3.90.1750.10">
    <property type="entry name" value="Hect, E3 ligase catalytic domains"/>
    <property type="match status" value="1"/>
</dbReference>
<dbReference type="InterPro" id="IPR045322">
    <property type="entry name" value="HECTD1/TRIP12-like"/>
</dbReference>
<evidence type="ECO:0000313" key="20">
    <source>
        <dbReference type="EMBL" id="CAD7637608.1"/>
    </source>
</evidence>
<dbReference type="GO" id="GO:0044218">
    <property type="term" value="C:other organism cell membrane"/>
    <property type="evidence" value="ECO:0007669"/>
    <property type="project" value="UniProtKB-KW"/>
</dbReference>
<keyword evidence="16" id="KW-0175">Coiled coil</keyword>
<dbReference type="FunFam" id="3.30.2410.10:FF:000007">
    <property type="entry name" value="Putative E3 ubiquitin-protein ligase HECTD1"/>
    <property type="match status" value="1"/>
</dbReference>
<dbReference type="GO" id="GO:0043161">
    <property type="term" value="P:proteasome-mediated ubiquitin-dependent protein catabolic process"/>
    <property type="evidence" value="ECO:0007669"/>
    <property type="project" value="TreeGrafter"/>
</dbReference>
<dbReference type="Gene3D" id="1.25.40.20">
    <property type="entry name" value="Ankyrin repeat-containing domain"/>
    <property type="match status" value="1"/>
</dbReference>
<organism evidence="20">
    <name type="scientific">Oppiella nova</name>
    <dbReference type="NCBI Taxonomy" id="334625"/>
    <lineage>
        <taxon>Eukaryota</taxon>
        <taxon>Metazoa</taxon>
        <taxon>Ecdysozoa</taxon>
        <taxon>Arthropoda</taxon>
        <taxon>Chelicerata</taxon>
        <taxon>Arachnida</taxon>
        <taxon>Acari</taxon>
        <taxon>Acariformes</taxon>
        <taxon>Sarcoptiformes</taxon>
        <taxon>Oribatida</taxon>
        <taxon>Brachypylina</taxon>
        <taxon>Oppioidea</taxon>
        <taxon>Oppiidae</taxon>
        <taxon>Oppiella</taxon>
    </lineage>
</organism>
<dbReference type="FunFam" id="2.60.120.260:FF:000014">
    <property type="entry name" value="E3 ubiquitin-protein ligase HECTD1 isoform X1"/>
    <property type="match status" value="1"/>
</dbReference>
<dbReference type="InterPro" id="IPR035983">
    <property type="entry name" value="Hect_E3_ubiquitin_ligase"/>
</dbReference>
<evidence type="ECO:0000259" key="18">
    <source>
        <dbReference type="PROSITE" id="PS50237"/>
    </source>
</evidence>
<dbReference type="SUPFAM" id="SSF56204">
    <property type="entry name" value="Hect, E3 ligase catalytic domain"/>
    <property type="match status" value="1"/>
</dbReference>
<feature type="repeat" description="ANK" evidence="13">
    <location>
        <begin position="405"/>
        <end position="437"/>
    </location>
</feature>
<dbReference type="Gene3D" id="2.30.30.40">
    <property type="entry name" value="SH3 Domains"/>
    <property type="match status" value="1"/>
</dbReference>
<name>A0A7R9LBJ3_9ACAR</name>
<dbReference type="SUPFAM" id="SSF159034">
    <property type="entry name" value="Mib/herc2 domain-like"/>
    <property type="match status" value="1"/>
</dbReference>
<keyword evidence="21" id="KW-1185">Reference proteome</keyword>
<comment type="similarity">
    <text evidence="4 15">Belongs to the UPL family. K-HECT subfamily.</text>
</comment>
<feature type="domain" description="HECT" evidence="18">
    <location>
        <begin position="2138"/>
        <end position="2599"/>
    </location>
</feature>
<reference evidence="20" key="1">
    <citation type="submission" date="2020-11" db="EMBL/GenBank/DDBJ databases">
        <authorList>
            <person name="Tran Van P."/>
        </authorList>
    </citation>
    <scope>NUCLEOTIDE SEQUENCE</scope>
</reference>
<evidence type="ECO:0000256" key="9">
    <source>
        <dbReference type="ARBA" id="ARBA00022786"/>
    </source>
</evidence>
<evidence type="ECO:0000256" key="6">
    <source>
        <dbReference type="ARBA" id="ARBA00022537"/>
    </source>
</evidence>
<dbReference type="FunFam" id="2.30.30.40:FF:000085">
    <property type="entry name" value="E3 ubiquitin-protein ligase HECTD1 isoform X1"/>
    <property type="match status" value="1"/>
</dbReference>
<dbReference type="GO" id="GO:0070534">
    <property type="term" value="P:protein K63-linked ubiquitination"/>
    <property type="evidence" value="ECO:0007669"/>
    <property type="project" value="TreeGrafter"/>
</dbReference>
<dbReference type="Pfam" id="PF12796">
    <property type="entry name" value="Ank_2"/>
    <property type="match status" value="1"/>
</dbReference>
<feature type="domain" description="MIB/HERC2" evidence="19">
    <location>
        <begin position="1308"/>
        <end position="1380"/>
    </location>
</feature>
<dbReference type="GO" id="GO:0006887">
    <property type="term" value="P:exocytosis"/>
    <property type="evidence" value="ECO:0007669"/>
    <property type="project" value="UniProtKB-KW"/>
</dbReference>
<evidence type="ECO:0000256" key="5">
    <source>
        <dbReference type="ARBA" id="ARBA00022483"/>
    </source>
</evidence>
<accession>A0A7R9LBJ3</accession>
<keyword evidence="9 14" id="KW-0833">Ubl conjugation pathway</keyword>
<evidence type="ECO:0000256" key="7">
    <source>
        <dbReference type="ARBA" id="ARBA00022679"/>
    </source>
</evidence>
<dbReference type="InterPro" id="IPR011989">
    <property type="entry name" value="ARM-like"/>
</dbReference>
<feature type="repeat" description="ANK" evidence="13">
    <location>
        <begin position="436"/>
        <end position="468"/>
    </location>
</feature>
<dbReference type="InterPro" id="IPR016024">
    <property type="entry name" value="ARM-type_fold"/>
</dbReference>
<keyword evidence="10" id="KW-0800">Toxin</keyword>
<dbReference type="InterPro" id="IPR010606">
    <property type="entry name" value="Mib_Herc2"/>
</dbReference>
<dbReference type="UniPathway" id="UPA00143"/>
<dbReference type="FunFam" id="1.25.10.10:FF:000051">
    <property type="entry name" value="E3 ubiquitin-protein ligase HECTD1 isoform X1"/>
    <property type="match status" value="1"/>
</dbReference>
<feature type="region of interest" description="Disordered" evidence="17">
    <location>
        <begin position="516"/>
        <end position="543"/>
    </location>
</feature>
<evidence type="ECO:0000256" key="14">
    <source>
        <dbReference type="PROSITE-ProRule" id="PRU00104"/>
    </source>
</evidence>
<dbReference type="InterPro" id="IPR012919">
    <property type="entry name" value="SUN_dom"/>
</dbReference>
<feature type="region of interest" description="Disordered" evidence="17">
    <location>
        <begin position="676"/>
        <end position="696"/>
    </location>
</feature>
<evidence type="ECO:0000256" key="4">
    <source>
        <dbReference type="ARBA" id="ARBA00006331"/>
    </source>
</evidence>
<feature type="compositionally biased region" description="Polar residues" evidence="17">
    <location>
        <begin position="1415"/>
        <end position="1427"/>
    </location>
</feature>
<dbReference type="Gene3D" id="2.60.120.260">
    <property type="entry name" value="Galactose-binding domain-like"/>
    <property type="match status" value="1"/>
</dbReference>
<feature type="compositionally biased region" description="Low complexity" evidence="17">
    <location>
        <begin position="1556"/>
        <end position="1566"/>
    </location>
</feature>
<feature type="region of interest" description="Disordered" evidence="17">
    <location>
        <begin position="1717"/>
        <end position="1798"/>
    </location>
</feature>
<evidence type="ECO:0000256" key="16">
    <source>
        <dbReference type="SAM" id="Coils"/>
    </source>
</evidence>
<comment type="subcellular location">
    <subcellularLocation>
        <location evidence="2">Target cell membrane</location>
    </subcellularLocation>
</comment>
<dbReference type="Pfam" id="PF07738">
    <property type="entry name" value="Sad1_UNC"/>
    <property type="match status" value="1"/>
</dbReference>
<feature type="compositionally biased region" description="Basic and acidic residues" evidence="17">
    <location>
        <begin position="464"/>
        <end position="486"/>
    </location>
</feature>
<sequence length="2599" mass="286369">MSEVDPETLLEWLSMGSGDERDMQLIALEQLCMLLLMSDNVDRCFESCPPRTFLPALCRIFLDECAPDNVLEVTARAITYYLDVSAECTRRIVAVDGTIKAMCNRLIVADVSSRTSKDLAEQCIKVLELICTREAGAVFEASGLNCVLAFIRDNGSHVHKDTLHSAMSVVSRLCGKMEPNDQSLNTCVESLSQLLKHEDSHVADGALKCFASLADRFTRRGIDPAPLAAHGLIDNLLMRLTAIAAPAGAHLTSTGVAIQSPAISTATPDTKTPSSVSTVISLLSTLCRGSPQITHNLLRSSLSDAIKSSLLGDERCVLDTMRLVDLLLVLLFEGRRALPKSVMTSTAGSSLNPSRLPSFRRLDRLDSAGERTHRQLIDCIRSKDTDALIDAIDSGGVEVNFMDDVGQTLLNWASAFGTQEMVEFLCDRGADVNRGQRSSSLHYAACFGRPNVVKVLLRHGANPDLRDEDGKTPLDKARERSDEGHREVAAILQSPGEWMTTTATPAAVSAVSGVESKSSSAGGAGAAAIDTKHDDPEDSSPGLYGDPEVAPLYLQRLLPMFCQTFQNTMIRTVRKSSLNLIRKMTHYVQTEQVSALNESAPALAVQLVEVIAAVLDTEEDDDCYFVALQMITDVMTKGPDVFLEHFARLGVMNKVQALAGQSAQSSTDDEIIEKRDAGDEGGAIAGGGDDPSNEDARELVAGRPYHWRDWSCVRGRDCLYLWSDSAALELSNGSNGWFRFILDGKLATMYSSGSPEGGTDSNENRGEFLEKLQRARAQVKPGMVSQSFLSGAGGSRLTVGNWTLQCRRDGELTISNSDGAQQSTLLREDLAGFVFESNRGTKHSFTAETSLGPEFSSSWLGRRGKRLRSKLEALKAKVRTQAKEIYDQYFKTAQATPRSTVAKLANIVAQIERVSERQHSHRKNHGHDWRASLESALKELTGLLRDEKCVSAYEIHSSGLVQALLRLLSRNQNQFTWTNTGSGDRLLKDKCDIFKSVIGTESTATALIKKLVSVLESIEKLPVYLYDSPGSGYGLQILTRRLRFRLEKAPGEQTLIDRSGRCLKTEPLTTVAQLEKYLIKMVAKQWYDFERSSFAFVKKLKAYNTRVRFTHERDFDQNGVIYWIGTNGCTTTEWVNPAHVGLVVVSSSEGKNLPYGRLEDILNRDSSALNCHTNDDKKAWFAIDLGLWIIPSSYTLRHARGYGRSALRNWLFQVSKDGANWVTLYTHSDDCSLNEPGSTASWNLTVPGEEKQGWRHIRVQQTGKNASAQTHYLSLSGFEIYGTVTGVCDDLGKAAKEAEANLRRQRRHVRQQLRHMMVNARVTRGPDWKWRDQDGAPTGEGIITGELHNGWIDVQWDHGGSNSYRMGAEGKYDLRLAPTYDPDLVLKNSTLTTTSAACQQLSPTASIAITNTTDSLSAKGSVSTPSTMFPGRKSSSTSSLLEPSSSSNSRITVACTEQASSADSLVARKAMIAGSLTRSAGDSSLCDRKSSDNVVAVGLSPTQEETEELLAENERPGTPTPALNEEMTRRSSSSSTLKMADHSSGSGSGHSHHRSNNNPNNMSVSVPNLSLNTINVNDSTVGLLDAFASAAAASRRRAHHSNSHNATNATNNANTAANAAAAGNSLLSRGSNNVCNLVRMALSSNFPGNLPEILADLLEEMSINSDSPNTAANNLLQGGLLSAAQSYPSLSSTASNTTLTSSQSITNSVAGAASSATGAHTTTGANNLANSSQTHHTAGGGGLTMSLTTSTTSSESEPDFLESCQSTTLLADLEDEEELPEPEDENEDDENEDDDDYESELLDEECYEMRNGKRKNWDDEYVLKRQFCDLIPAFDPRPGRTNVNQTTDLEIVLPSTQESVSKSEKVCPNPQLFLTLRGPNLSSAGELEMDLMNPEWTLFSAVQHLIQNSDLSTKQEKTRRVWEPTYVIVYREAKPNDDISTAYSTQMSQLRTVSASNSKETLMTTPVYKRRRVLSTSVDVSNGATVDEVLQLLRLLYSMSNECRAEPVSLSQLSDSQFTVQSDEYISKKITNKLQQQIHDPLVLVSNCAPDWCQYLTHICPMLFPFDIRQTYFLSTAFGTSRSIVWLQNQRDTTLERVRGPSPRRDDPHDFRVGRLKHERVKVPRGDRLLEWGLQVMNVHSNKKAILEVEFVDEEGTGLGPTLEFYALIAAELQRRDLGIWLCDDELMTAANESPVDKGEGVKPVGYYISSSYGLFPAPLPANSQQMDRAVKLFHFMGIFIAKALQDNRLVDLPLSQPLLKLISRAGAHIKLDSNNTFLITGNTAEEDETISSSISPISDDDLLLAEREELGREAKLKREKHEIKQKSWIHGILDMKDLSLVNPIQARFLQQLNELVQQKQRILSDTGLTWEDRNNQVRNLCIPLAQAQLPVRIDDLGLTFQYCPPSRVFGYSAVDLKPNGELEDVTIDNVEEYVELMMDFILHTGIKKQMDAFRDGLNLVFPIERLSSFTPEEVRLMLCGEQTPNWSREDIIKFTEPKLGYTRESPGFLRFVNVLVAMKGDERKSFLQFATGCSSLPPGGLANLHPRLTIVRKVDASEHSYPSVNTCAHYLKLPDYPNEDVMRDRLLAATKEKGFHLN</sequence>
<dbReference type="CDD" id="cd00078">
    <property type="entry name" value="HECTc"/>
    <property type="match status" value="1"/>
</dbReference>
<feature type="region of interest" description="Disordered" evidence="17">
    <location>
        <begin position="462"/>
        <end position="486"/>
    </location>
</feature>
<dbReference type="PROSITE" id="PS50088">
    <property type="entry name" value="ANK_REPEAT"/>
    <property type="match status" value="2"/>
</dbReference>
<keyword evidence="11 13" id="KW-0040">ANK repeat</keyword>
<dbReference type="PANTHER" id="PTHR45670">
    <property type="entry name" value="E3 UBIQUITIN-PROTEIN LIGASE TRIP12"/>
    <property type="match status" value="1"/>
</dbReference>
<proteinExistence type="inferred from homology"/>
<evidence type="ECO:0000256" key="2">
    <source>
        <dbReference type="ARBA" id="ARBA00004175"/>
    </source>
</evidence>
<dbReference type="OrthoDB" id="412600at2759"/>
<comment type="function">
    <text evidence="15">E3 ubiquitin-protein ligase which accepts ubiquitin from an E2 ubiquitin-conjugating enzyme in the form of a thioester and then directly transfers the ubiquitin to targeted substrates.</text>
</comment>
<dbReference type="PROSITE" id="PS50237">
    <property type="entry name" value="HECT"/>
    <property type="match status" value="1"/>
</dbReference>
<dbReference type="Proteomes" id="UP000728032">
    <property type="component" value="Unassembled WGS sequence"/>
</dbReference>
<feature type="region of interest" description="Disordered" evidence="17">
    <location>
        <begin position="1415"/>
        <end position="1449"/>
    </location>
</feature>
<keyword evidence="12" id="KW-0472">Membrane</keyword>
<feature type="compositionally biased region" description="Low complexity" evidence="17">
    <location>
        <begin position="1717"/>
        <end position="1730"/>
    </location>
</feature>
<evidence type="ECO:0000256" key="15">
    <source>
        <dbReference type="RuleBase" id="RU369009"/>
    </source>
</evidence>
<dbReference type="FunFam" id="1.25.40.20:FF:000033">
    <property type="entry name" value="E3 ubiquitin-protein ligase HECTD1 isoform X2"/>
    <property type="match status" value="1"/>
</dbReference>